<evidence type="ECO:0000313" key="1">
    <source>
        <dbReference type="EMBL" id="GMH01324.1"/>
    </source>
</evidence>
<proteinExistence type="predicted"/>
<sequence>MPSDVPEMVVEPAKSSQVTGNAAITLQLLIKRARLETGRSRGSRQPSDSPPFISPLLSLSTSTEASLGIMLNRNTRRNPMIIKHSVTLNFEAACTCWASFLPLLLPLHSGSLSFFSSHFRKNDVACVLSQF</sequence>
<gene>
    <name evidence="1" type="ORF">Nepgr_003163</name>
</gene>
<reference evidence="1" key="1">
    <citation type="submission" date="2023-05" db="EMBL/GenBank/DDBJ databases">
        <title>Nepenthes gracilis genome sequencing.</title>
        <authorList>
            <person name="Fukushima K."/>
        </authorList>
    </citation>
    <scope>NUCLEOTIDE SEQUENCE</scope>
    <source>
        <strain evidence="1">SING2019-196</strain>
    </source>
</reference>
<evidence type="ECO:0000313" key="2">
    <source>
        <dbReference type="Proteomes" id="UP001279734"/>
    </source>
</evidence>
<name>A0AAD3RZ41_NEPGR</name>
<keyword evidence="2" id="KW-1185">Reference proteome</keyword>
<organism evidence="1 2">
    <name type="scientific">Nepenthes gracilis</name>
    <name type="common">Slender pitcher plant</name>
    <dbReference type="NCBI Taxonomy" id="150966"/>
    <lineage>
        <taxon>Eukaryota</taxon>
        <taxon>Viridiplantae</taxon>
        <taxon>Streptophyta</taxon>
        <taxon>Embryophyta</taxon>
        <taxon>Tracheophyta</taxon>
        <taxon>Spermatophyta</taxon>
        <taxon>Magnoliopsida</taxon>
        <taxon>eudicotyledons</taxon>
        <taxon>Gunneridae</taxon>
        <taxon>Pentapetalae</taxon>
        <taxon>Caryophyllales</taxon>
        <taxon>Nepenthaceae</taxon>
        <taxon>Nepenthes</taxon>
    </lineage>
</organism>
<dbReference type="EMBL" id="BSYO01000002">
    <property type="protein sequence ID" value="GMH01324.1"/>
    <property type="molecule type" value="Genomic_DNA"/>
</dbReference>
<dbReference type="AlphaFoldDB" id="A0AAD3RZ41"/>
<protein>
    <submittedName>
        <fullName evidence="1">Uncharacterized protein</fullName>
    </submittedName>
</protein>
<comment type="caution">
    <text evidence="1">The sequence shown here is derived from an EMBL/GenBank/DDBJ whole genome shotgun (WGS) entry which is preliminary data.</text>
</comment>
<dbReference type="Proteomes" id="UP001279734">
    <property type="component" value="Unassembled WGS sequence"/>
</dbReference>
<accession>A0AAD3RZ41</accession>